<feature type="region of interest" description="Disordered" evidence="1">
    <location>
        <begin position="14"/>
        <end position="43"/>
    </location>
</feature>
<name>A0A4P9WBH9_9FUNG</name>
<feature type="region of interest" description="Disordered" evidence="1">
    <location>
        <begin position="123"/>
        <end position="158"/>
    </location>
</feature>
<dbReference type="AlphaFoldDB" id="A0A4P9WBH9"/>
<dbReference type="Proteomes" id="UP000269721">
    <property type="component" value="Unassembled WGS sequence"/>
</dbReference>
<feature type="region of interest" description="Disordered" evidence="1">
    <location>
        <begin position="55"/>
        <end position="83"/>
    </location>
</feature>
<gene>
    <name evidence="2" type="ORF">BDK51DRAFT_28966</name>
</gene>
<reference evidence="3" key="1">
    <citation type="journal article" date="2018" name="Nat. Microbiol.">
        <title>Leveraging single-cell genomics to expand the fungal tree of life.</title>
        <authorList>
            <person name="Ahrendt S.R."/>
            <person name="Quandt C.A."/>
            <person name="Ciobanu D."/>
            <person name="Clum A."/>
            <person name="Salamov A."/>
            <person name="Andreopoulos B."/>
            <person name="Cheng J.F."/>
            <person name="Woyke T."/>
            <person name="Pelin A."/>
            <person name="Henrissat B."/>
            <person name="Reynolds N.K."/>
            <person name="Benny G.L."/>
            <person name="Smith M.E."/>
            <person name="James T.Y."/>
            <person name="Grigoriev I.V."/>
        </authorList>
    </citation>
    <scope>NUCLEOTIDE SEQUENCE [LARGE SCALE GENOMIC DNA]</scope>
</reference>
<keyword evidence="3" id="KW-1185">Reference proteome</keyword>
<evidence type="ECO:0000256" key="1">
    <source>
        <dbReference type="SAM" id="MobiDB-lite"/>
    </source>
</evidence>
<feature type="compositionally biased region" description="Basic and acidic residues" evidence="1">
    <location>
        <begin position="62"/>
        <end position="72"/>
    </location>
</feature>
<protein>
    <submittedName>
        <fullName evidence="2">Uncharacterized protein</fullName>
    </submittedName>
</protein>
<organism evidence="2 3">
    <name type="scientific">Blyttiomyces helicus</name>
    <dbReference type="NCBI Taxonomy" id="388810"/>
    <lineage>
        <taxon>Eukaryota</taxon>
        <taxon>Fungi</taxon>
        <taxon>Fungi incertae sedis</taxon>
        <taxon>Chytridiomycota</taxon>
        <taxon>Chytridiomycota incertae sedis</taxon>
        <taxon>Chytridiomycetes</taxon>
        <taxon>Chytridiomycetes incertae sedis</taxon>
        <taxon>Blyttiomyces</taxon>
    </lineage>
</organism>
<sequence>MTAIFAGARIVSVRHRNRRQKKPDCYGEDDQNKRTNEGTRKPRCEARGLVLLDGRGGAGRGCRRDTGKEERGTGGGGQDSSAMMSYPVGGIRHAVKFYSPSEGVIQRLKKGADAGDWGRVAGPGKIGVSVPRGRRPSLGDQYRGGGDPRPRHSRSYYPGCSKLTVEERNRSFGGGMRLASLEKWPERDSLH</sequence>
<evidence type="ECO:0000313" key="2">
    <source>
        <dbReference type="EMBL" id="RKO88955.1"/>
    </source>
</evidence>
<evidence type="ECO:0000313" key="3">
    <source>
        <dbReference type="Proteomes" id="UP000269721"/>
    </source>
</evidence>
<accession>A0A4P9WBH9</accession>
<feature type="compositionally biased region" description="Basic and acidic residues" evidence="1">
    <location>
        <begin position="22"/>
        <end position="43"/>
    </location>
</feature>
<dbReference type="EMBL" id="KZ996379">
    <property type="protein sequence ID" value="RKO88955.1"/>
    <property type="molecule type" value="Genomic_DNA"/>
</dbReference>
<proteinExistence type="predicted"/>